<feature type="signal peptide" evidence="1">
    <location>
        <begin position="1"/>
        <end position="23"/>
    </location>
</feature>
<dbReference type="Gene3D" id="1.10.150.320">
    <property type="entry name" value="Photosystem II 12 kDa extrinsic protein"/>
    <property type="match status" value="1"/>
</dbReference>
<comment type="caution">
    <text evidence="4">The sequence shown here is derived from an EMBL/GenBank/DDBJ whole genome shotgun (WGS) entry which is preliminary data.</text>
</comment>
<gene>
    <name evidence="4" type="ORF">ACFSDB_16265</name>
</gene>
<feature type="domain" description="Helix-hairpin-helix DNA-binding motif class 1" evidence="2">
    <location>
        <begin position="316"/>
        <end position="335"/>
    </location>
</feature>
<dbReference type="Proteomes" id="UP001597273">
    <property type="component" value="Unassembled WGS sequence"/>
</dbReference>
<feature type="chain" id="PRO_5045261496" evidence="1">
    <location>
        <begin position="24"/>
        <end position="368"/>
    </location>
</feature>
<keyword evidence="5" id="KW-1185">Reference proteome</keyword>
<dbReference type="PANTHER" id="PTHR30619:SF7">
    <property type="entry name" value="BETA-LACTAMASE DOMAIN PROTEIN"/>
    <property type="match status" value="1"/>
</dbReference>
<dbReference type="CDD" id="cd07731">
    <property type="entry name" value="ComA-like_MBL-fold"/>
    <property type="match status" value="1"/>
</dbReference>
<dbReference type="SUPFAM" id="SSF47781">
    <property type="entry name" value="RuvA domain 2-like"/>
    <property type="match status" value="1"/>
</dbReference>
<evidence type="ECO:0000313" key="5">
    <source>
        <dbReference type="Proteomes" id="UP001597273"/>
    </source>
</evidence>
<dbReference type="SUPFAM" id="SSF56281">
    <property type="entry name" value="Metallo-hydrolase/oxidoreductase"/>
    <property type="match status" value="1"/>
</dbReference>
<evidence type="ECO:0000313" key="4">
    <source>
        <dbReference type="EMBL" id="MFD1864458.1"/>
    </source>
</evidence>
<dbReference type="PROSITE" id="PS51257">
    <property type="entry name" value="PROKAR_LIPOPROTEIN"/>
    <property type="match status" value="1"/>
</dbReference>
<sequence>MKKTRLKGIYLLLLLLLAGCLNQPGTAPKSGNEGAETGGPAAGGKSGDGLVAHFIDVGQGDATLFEFDGYTVLIDTGNWNGEETVQYLEAQGVEKLDIVVGTHPDADHIGQLDQVLEQFETGEVWMSGNASTSDVFIRALEAIEANEVDYYEPRAGETFDVGKMEIEVLHPEEVTGQANEESISLKLAYGNVRFIMTGDAGVKEEQEMIGRGADLDAEILHLGHHGSNTSTSNAFLKAVSPEVAIYSAGLDNSYGHPHAEVLAAVENAGAEVYGTDVNGTIRVETDGTSYKIVEKQKGVPVEGKNRCIDINIASSAELQEIDGIGPAFAEDIIAARPFESLDELDEIKGIGQGTIDAINEQGLACIGE</sequence>
<dbReference type="Pfam" id="PF00753">
    <property type="entry name" value="Lactamase_B"/>
    <property type="match status" value="1"/>
</dbReference>
<dbReference type="InterPro" id="IPR035681">
    <property type="entry name" value="ComA-like_MBL"/>
</dbReference>
<dbReference type="InterPro" id="IPR010994">
    <property type="entry name" value="RuvA_2-like"/>
</dbReference>
<evidence type="ECO:0000256" key="1">
    <source>
        <dbReference type="SAM" id="SignalP"/>
    </source>
</evidence>
<dbReference type="InterPro" id="IPR036866">
    <property type="entry name" value="RibonucZ/Hydroxyglut_hydro"/>
</dbReference>
<feature type="domain" description="Helix-hairpin-helix DNA-binding motif class 1" evidence="2">
    <location>
        <begin position="342"/>
        <end position="361"/>
    </location>
</feature>
<name>A0ABW4QLE0_9BACL</name>
<reference evidence="5" key="1">
    <citation type="journal article" date="2019" name="Int. J. Syst. Evol. Microbiol.">
        <title>The Global Catalogue of Microorganisms (GCM) 10K type strain sequencing project: providing services to taxonomists for standard genome sequencing and annotation.</title>
        <authorList>
            <consortium name="The Broad Institute Genomics Platform"/>
            <consortium name="The Broad Institute Genome Sequencing Center for Infectious Disease"/>
            <person name="Wu L."/>
            <person name="Ma J."/>
        </authorList>
    </citation>
    <scope>NUCLEOTIDE SEQUENCE [LARGE SCALE GENOMIC DNA]</scope>
    <source>
        <strain evidence="5">CGMCC 1.15475</strain>
    </source>
</reference>
<feature type="domain" description="Metallo-beta-lactamase" evidence="3">
    <location>
        <begin position="59"/>
        <end position="250"/>
    </location>
</feature>
<dbReference type="InterPro" id="IPR052159">
    <property type="entry name" value="Competence_DNA_uptake"/>
</dbReference>
<dbReference type="InterPro" id="IPR001279">
    <property type="entry name" value="Metallo-B-lactamas"/>
</dbReference>
<dbReference type="SMART" id="SM00849">
    <property type="entry name" value="Lactamase_B"/>
    <property type="match status" value="1"/>
</dbReference>
<protein>
    <submittedName>
        <fullName evidence="4">MBL fold metallo-hydrolase</fullName>
    </submittedName>
</protein>
<dbReference type="InterPro" id="IPR003583">
    <property type="entry name" value="Hlx-hairpin-Hlx_DNA-bd_motif"/>
</dbReference>
<evidence type="ECO:0000259" key="3">
    <source>
        <dbReference type="SMART" id="SM00849"/>
    </source>
</evidence>
<evidence type="ECO:0000259" key="2">
    <source>
        <dbReference type="SMART" id="SM00278"/>
    </source>
</evidence>
<keyword evidence="1" id="KW-0732">Signal</keyword>
<dbReference type="RefSeq" id="WP_204892768.1">
    <property type="nucleotide sequence ID" value="NZ_JBHUFW010000012.1"/>
</dbReference>
<dbReference type="Gene3D" id="3.60.15.10">
    <property type="entry name" value="Ribonuclease Z/Hydroxyacylglutathione hydrolase-like"/>
    <property type="match status" value="1"/>
</dbReference>
<dbReference type="PANTHER" id="PTHR30619">
    <property type="entry name" value="DNA INTERNALIZATION/COMPETENCE PROTEIN COMEC/REC2"/>
    <property type="match status" value="1"/>
</dbReference>
<proteinExistence type="predicted"/>
<organism evidence="4 5">
    <name type="scientific">Planococcus chinensis</name>
    <dbReference type="NCBI Taxonomy" id="272917"/>
    <lineage>
        <taxon>Bacteria</taxon>
        <taxon>Bacillati</taxon>
        <taxon>Bacillota</taxon>
        <taxon>Bacilli</taxon>
        <taxon>Bacillales</taxon>
        <taxon>Caryophanaceae</taxon>
        <taxon>Planococcus</taxon>
    </lineage>
</organism>
<accession>A0ABW4QLE0</accession>
<dbReference type="Pfam" id="PF12836">
    <property type="entry name" value="HHH_3"/>
    <property type="match status" value="1"/>
</dbReference>
<dbReference type="SMART" id="SM00278">
    <property type="entry name" value="HhH1"/>
    <property type="match status" value="2"/>
</dbReference>
<dbReference type="EMBL" id="JBHUFW010000012">
    <property type="protein sequence ID" value="MFD1864458.1"/>
    <property type="molecule type" value="Genomic_DNA"/>
</dbReference>